<comment type="caution">
    <text evidence="1">The sequence shown here is derived from an EMBL/GenBank/DDBJ whole genome shotgun (WGS) entry which is preliminary data.</text>
</comment>
<dbReference type="AlphaFoldDB" id="A0A5C6ACY8"/>
<gene>
    <name evidence="1" type="ORF">Pla100_24270</name>
</gene>
<proteinExistence type="predicted"/>
<name>A0A5C6ACY8_9BACT</name>
<dbReference type="Proteomes" id="UP000316213">
    <property type="component" value="Unassembled WGS sequence"/>
</dbReference>
<dbReference type="EMBL" id="SJPM01000004">
    <property type="protein sequence ID" value="TWT97277.1"/>
    <property type="molecule type" value="Genomic_DNA"/>
</dbReference>
<reference evidence="1 2" key="1">
    <citation type="submission" date="2019-02" db="EMBL/GenBank/DDBJ databases">
        <title>Deep-cultivation of Planctomycetes and their phenomic and genomic characterization uncovers novel biology.</title>
        <authorList>
            <person name="Wiegand S."/>
            <person name="Jogler M."/>
            <person name="Boedeker C."/>
            <person name="Pinto D."/>
            <person name="Vollmers J."/>
            <person name="Rivas-Marin E."/>
            <person name="Kohn T."/>
            <person name="Peeters S.H."/>
            <person name="Heuer A."/>
            <person name="Rast P."/>
            <person name="Oberbeckmann S."/>
            <person name="Bunk B."/>
            <person name="Jeske O."/>
            <person name="Meyerdierks A."/>
            <person name="Storesund J.E."/>
            <person name="Kallscheuer N."/>
            <person name="Luecker S."/>
            <person name="Lage O.M."/>
            <person name="Pohl T."/>
            <person name="Merkel B.J."/>
            <person name="Hornburger P."/>
            <person name="Mueller R.-W."/>
            <person name="Bruemmer F."/>
            <person name="Labrenz M."/>
            <person name="Spormann A.M."/>
            <person name="Op Den Camp H."/>
            <person name="Overmann J."/>
            <person name="Amann R."/>
            <person name="Jetten M.S.M."/>
            <person name="Mascher T."/>
            <person name="Medema M.H."/>
            <person name="Devos D.P."/>
            <person name="Kaster A.-K."/>
            <person name="Ovreas L."/>
            <person name="Rohde M."/>
            <person name="Galperin M.Y."/>
            <person name="Jogler C."/>
        </authorList>
    </citation>
    <scope>NUCLEOTIDE SEQUENCE [LARGE SCALE GENOMIC DNA]</scope>
    <source>
        <strain evidence="1 2">Pla100</strain>
    </source>
</reference>
<keyword evidence="2" id="KW-1185">Reference proteome</keyword>
<evidence type="ECO:0000313" key="2">
    <source>
        <dbReference type="Proteomes" id="UP000316213"/>
    </source>
</evidence>
<protein>
    <recommendedName>
        <fullName evidence="3">ATP-dependent endonuclease</fullName>
    </recommendedName>
</protein>
<organism evidence="1 2">
    <name type="scientific">Neorhodopirellula pilleata</name>
    <dbReference type="NCBI Taxonomy" id="2714738"/>
    <lineage>
        <taxon>Bacteria</taxon>
        <taxon>Pseudomonadati</taxon>
        <taxon>Planctomycetota</taxon>
        <taxon>Planctomycetia</taxon>
        <taxon>Pirellulales</taxon>
        <taxon>Pirellulaceae</taxon>
        <taxon>Neorhodopirellula</taxon>
    </lineage>
</organism>
<accession>A0A5C6ACY8</accession>
<evidence type="ECO:0000313" key="1">
    <source>
        <dbReference type="EMBL" id="TWT97277.1"/>
    </source>
</evidence>
<evidence type="ECO:0008006" key="3">
    <source>
        <dbReference type="Google" id="ProtNLM"/>
    </source>
</evidence>
<sequence length="244" mass="28106">MSRRQSISRSVTWNAENRNANRRILRHQFTNSAGEQIDNIEDSVRLLFVVEGTNDIEFLRRISVMLHAENSRLPNLAEMERHGELIFVPFGGGHVRAWAERLAPLARPEFHLYDHELPPETELRQQAAAAVNQRSQCQAVLTKKRCLENYLHSDAIFAAGDIHVQFDDFDCVAELTARELYRQRPGEIAWQLQARRSQSRMANRAKRWLNTKAVEQMTPAMLAEQDSDGEITSWMLAINELLES</sequence>